<dbReference type="EMBL" id="CP002826">
    <property type="protein sequence ID" value="AEI07431.1"/>
    <property type="molecule type" value="Genomic_DNA"/>
</dbReference>
<dbReference type="KEGG" id="ocg:OCA5_c27370"/>
<dbReference type="Proteomes" id="UP000007730">
    <property type="component" value="Chromosome"/>
</dbReference>
<protein>
    <submittedName>
        <fullName evidence="1">Uncharacterized protein</fullName>
    </submittedName>
</protein>
<proteinExistence type="predicted"/>
<dbReference type="STRING" id="504832.OCA5_c27370"/>
<dbReference type="HOGENOM" id="CLU_2274498_0_0_5"/>
<dbReference type="AntiFam" id="ANF00041">
    <property type="entry name" value="Antisense to RNaseP"/>
</dbReference>
<dbReference type="AntiFam" id="ANF00042">
    <property type="entry name" value="Antisense to RNaseP"/>
</dbReference>
<evidence type="ECO:0000313" key="2">
    <source>
        <dbReference type="Proteomes" id="UP000007730"/>
    </source>
</evidence>
<reference evidence="1 2" key="1">
    <citation type="journal article" date="2011" name="J. Bacteriol.">
        <title>Complete genome sequences of the chemolithoautotrophic Oligotropha carboxidovorans strains OM4 and OM5.</title>
        <authorList>
            <person name="Volland S."/>
            <person name="Rachinger M."/>
            <person name="Strittmatter A."/>
            <person name="Daniel R."/>
            <person name="Gottschalk G."/>
            <person name="Meyer O."/>
        </authorList>
    </citation>
    <scope>NUCLEOTIDE SEQUENCE [LARGE SCALE GENOMIC DNA]</scope>
    <source>
        <strain evidence="2">ATCC 49405 / DSM 1227 / KCTC 32145 / OM5</strain>
    </source>
</reference>
<sequence>MTPRGYRPKTNFPLCRPYSVLLPVGFAMPPPLPETRCALTAPFHPYRATLAGAWRFVLCGTFPEVAFAGCYPAPYVDGARTFLPCDLSILQERPSGRLTGLR</sequence>
<evidence type="ECO:0000313" key="1">
    <source>
        <dbReference type="EMBL" id="AEI07431.1"/>
    </source>
</evidence>
<gene>
    <name evidence="1" type="ordered locus">OCA5_c27370</name>
</gene>
<accession>F8BVL8</accession>
<keyword evidence="2" id="KW-1185">Reference proteome</keyword>
<name>F8BVL8_AFIC5</name>
<organism evidence="1 2">
    <name type="scientific">Afipia carboxidovorans (strain ATCC 49405 / DSM 1227 / KCTC 32145 / OM5)</name>
    <name type="common">Oligotropha carboxidovorans</name>
    <dbReference type="NCBI Taxonomy" id="504832"/>
    <lineage>
        <taxon>Bacteria</taxon>
        <taxon>Pseudomonadati</taxon>
        <taxon>Pseudomonadota</taxon>
        <taxon>Alphaproteobacteria</taxon>
        <taxon>Hyphomicrobiales</taxon>
        <taxon>Nitrobacteraceae</taxon>
        <taxon>Afipia</taxon>
    </lineage>
</organism>
<dbReference type="AlphaFoldDB" id="F8BVL8"/>